<dbReference type="Proteomes" id="UP000292702">
    <property type="component" value="Unassembled WGS sequence"/>
</dbReference>
<protein>
    <submittedName>
        <fullName evidence="2">Uncharacterized protein</fullName>
    </submittedName>
</protein>
<feature type="compositionally biased region" description="Basic and acidic residues" evidence="1">
    <location>
        <begin position="356"/>
        <end position="368"/>
    </location>
</feature>
<dbReference type="InterPro" id="IPR027267">
    <property type="entry name" value="AH/BAR_dom_sf"/>
</dbReference>
<feature type="compositionally biased region" description="Polar residues" evidence="1">
    <location>
        <begin position="271"/>
        <end position="286"/>
    </location>
</feature>
<feature type="region of interest" description="Disordered" evidence="1">
    <location>
        <begin position="44"/>
        <end position="76"/>
    </location>
</feature>
<comment type="caution">
    <text evidence="2">The sequence shown here is derived from an EMBL/GenBank/DDBJ whole genome shotgun (WGS) entry which is preliminary data.</text>
</comment>
<gene>
    <name evidence="2" type="ORF">EIP91_006462</name>
</gene>
<reference evidence="2 3" key="1">
    <citation type="submission" date="2018-11" db="EMBL/GenBank/DDBJ databases">
        <title>Genome assembly of Steccherinum ochraceum LE-BIN_3174, the white-rot fungus of the Steccherinaceae family (The Residual Polyporoid clade, Polyporales, Basidiomycota).</title>
        <authorList>
            <person name="Fedorova T.V."/>
            <person name="Glazunova O.A."/>
            <person name="Landesman E.O."/>
            <person name="Moiseenko K.V."/>
            <person name="Psurtseva N.V."/>
            <person name="Savinova O.S."/>
            <person name="Shakhova N.V."/>
            <person name="Tyazhelova T.V."/>
            <person name="Vasina D.V."/>
        </authorList>
    </citation>
    <scope>NUCLEOTIDE SEQUENCE [LARGE SCALE GENOMIC DNA]</scope>
    <source>
        <strain evidence="2 3">LE-BIN_3174</strain>
    </source>
</reference>
<proteinExistence type="predicted"/>
<feature type="compositionally biased region" description="Low complexity" evidence="1">
    <location>
        <begin position="322"/>
        <end position="335"/>
    </location>
</feature>
<feature type="region of interest" description="Disordered" evidence="1">
    <location>
        <begin position="347"/>
        <end position="368"/>
    </location>
</feature>
<evidence type="ECO:0000256" key="1">
    <source>
        <dbReference type="SAM" id="MobiDB-lite"/>
    </source>
</evidence>
<evidence type="ECO:0000313" key="2">
    <source>
        <dbReference type="EMBL" id="TCD62737.1"/>
    </source>
</evidence>
<dbReference type="AlphaFoldDB" id="A0A4V2MVM5"/>
<feature type="region of interest" description="Disordered" evidence="1">
    <location>
        <begin position="262"/>
        <end position="335"/>
    </location>
</feature>
<dbReference type="OrthoDB" id="2964597at2759"/>
<name>A0A4V2MVM5_9APHY</name>
<dbReference type="SUPFAM" id="SSF103657">
    <property type="entry name" value="BAR/IMD domain-like"/>
    <property type="match status" value="1"/>
</dbReference>
<organism evidence="2 3">
    <name type="scientific">Steccherinum ochraceum</name>
    <dbReference type="NCBI Taxonomy" id="92696"/>
    <lineage>
        <taxon>Eukaryota</taxon>
        <taxon>Fungi</taxon>
        <taxon>Dikarya</taxon>
        <taxon>Basidiomycota</taxon>
        <taxon>Agaricomycotina</taxon>
        <taxon>Agaricomycetes</taxon>
        <taxon>Polyporales</taxon>
        <taxon>Steccherinaceae</taxon>
        <taxon>Steccherinum</taxon>
    </lineage>
</organism>
<keyword evidence="3" id="KW-1185">Reference proteome</keyword>
<feature type="compositionally biased region" description="Low complexity" evidence="1">
    <location>
        <begin position="298"/>
        <end position="312"/>
    </location>
</feature>
<feature type="compositionally biased region" description="Basic and acidic residues" evidence="1">
    <location>
        <begin position="52"/>
        <end position="63"/>
    </location>
</feature>
<accession>A0A4V2MVM5</accession>
<dbReference type="EMBL" id="RWJN01000349">
    <property type="protein sequence ID" value="TCD62737.1"/>
    <property type="molecule type" value="Genomic_DNA"/>
</dbReference>
<sequence>MASSSKGTKQLRKLFVKEAKTDQKFLKRAEKEVTKADKAYQKSIKGTQKARKGLEKAVKDSQKTSKMLDNAKHKHSDATIKLDKAEREAKDARDKEYRLEQEVSSYQDCLTDVHRSKILNELVPSHNASPFLKSSTIFNASADSMEDGLAPTHANKNISLNADESEERSIPLIDSRLFSYIRATFAKSPIGSLFQAPHDYLEYDNDNTAVPVADDLPGLVSGTLSPAGLDLDTAVDSNATAPRRLSCDIALQEVKQSLSSLTRHIGRKRSSSTSGAVFVPSPSSTIGRHERIRSRAHTISTSTILSSRSSRSTLEDTPPLTPASSQPSSSAFPNNFIGPAVSHALSCIQGENTSPRTREESRRIREGKRPQRPICYDALIADISNDVPTAYPRLSDGNVSADDSDEWYGLAYTLELSRQEQESIQLGLSNDGEFSKSHRSWAAIHRGLINPLHEYEEYHRWKKWHRALDHYAEKRRIQRTFSFLKSSKDMAEIYVDEIKLRRWYEWHKARSEDGPHLQEARADLAALSQHRADPYHPPVKHDLAWATYRSRSSACLRELRSIPEI</sequence>
<evidence type="ECO:0000313" key="3">
    <source>
        <dbReference type="Proteomes" id="UP000292702"/>
    </source>
</evidence>